<organism evidence="2">
    <name type="scientific">marine metagenome</name>
    <dbReference type="NCBI Taxonomy" id="408172"/>
    <lineage>
        <taxon>unclassified sequences</taxon>
        <taxon>metagenomes</taxon>
        <taxon>ecological metagenomes</taxon>
    </lineage>
</organism>
<gene>
    <name evidence="2" type="ORF">METZ01_LOCUS116245</name>
</gene>
<accession>A0A381XG06</accession>
<dbReference type="EMBL" id="UINC01014962">
    <property type="protein sequence ID" value="SVA63391.1"/>
    <property type="molecule type" value="Genomic_DNA"/>
</dbReference>
<dbReference type="InterPro" id="IPR005123">
    <property type="entry name" value="Oxoglu/Fe-dep_dioxygenase_dom"/>
</dbReference>
<dbReference type="Gene3D" id="2.60.120.620">
    <property type="entry name" value="q2cbj1_9rhob like domain"/>
    <property type="match status" value="1"/>
</dbReference>
<sequence>METCLKDIVDLKQFALAKTEFRSDCRDTLENSGCLILKNFLRPQAVKLIRKEALLNQYLAYYCIQEHNVYLTTQDTHYADNHPRNRNLKSSKGCITDDQVPTESLLRTLYDSLEFRNFLCAVLGEDALYEYADPLSSINIHYASAEQELAWHFDNSSFAITLLLQQADKGGDFQYLRNMRYTSKGDLDFENTRQVLDGKCEPQNLRMEPGTLVLFRGQESIHRVTPVKGEKTRILAVLAYNSKPGIELSEEARMTFFGRLGSEQQPTLSGAP</sequence>
<dbReference type="PROSITE" id="PS51471">
    <property type="entry name" value="FE2OG_OXY"/>
    <property type="match status" value="1"/>
</dbReference>
<name>A0A381XG06_9ZZZZ</name>
<feature type="domain" description="Fe2OG dioxygenase" evidence="1">
    <location>
        <begin position="133"/>
        <end position="242"/>
    </location>
</feature>
<dbReference type="SUPFAM" id="SSF51197">
    <property type="entry name" value="Clavaminate synthase-like"/>
    <property type="match status" value="1"/>
</dbReference>
<dbReference type="Pfam" id="PF23169">
    <property type="entry name" value="HalD"/>
    <property type="match status" value="1"/>
</dbReference>
<evidence type="ECO:0000313" key="2">
    <source>
        <dbReference type="EMBL" id="SVA63391.1"/>
    </source>
</evidence>
<evidence type="ECO:0000259" key="1">
    <source>
        <dbReference type="PROSITE" id="PS51471"/>
    </source>
</evidence>
<dbReference type="AlphaFoldDB" id="A0A381XG06"/>
<proteinExistence type="predicted"/>
<reference evidence="2" key="1">
    <citation type="submission" date="2018-05" db="EMBL/GenBank/DDBJ databases">
        <authorList>
            <person name="Lanie J.A."/>
            <person name="Ng W.-L."/>
            <person name="Kazmierczak K.M."/>
            <person name="Andrzejewski T.M."/>
            <person name="Davidsen T.M."/>
            <person name="Wayne K.J."/>
            <person name="Tettelin H."/>
            <person name="Glass J.I."/>
            <person name="Rusch D."/>
            <person name="Podicherti R."/>
            <person name="Tsui H.-C.T."/>
            <person name="Winkler M.E."/>
        </authorList>
    </citation>
    <scope>NUCLEOTIDE SEQUENCE</scope>
</reference>
<protein>
    <recommendedName>
        <fullName evidence="1">Fe2OG dioxygenase domain-containing protein</fullName>
    </recommendedName>
</protein>
<dbReference type="InterPro" id="IPR056470">
    <property type="entry name" value="BesD/HalB-like"/>
</dbReference>